<keyword evidence="3" id="KW-1185">Reference proteome</keyword>
<organism evidence="2 3">
    <name type="scientific">Mesosutterella porci</name>
    <dbReference type="NCBI Taxonomy" id="2915351"/>
    <lineage>
        <taxon>Bacteria</taxon>
        <taxon>Pseudomonadati</taxon>
        <taxon>Pseudomonadota</taxon>
        <taxon>Betaproteobacteria</taxon>
        <taxon>Burkholderiales</taxon>
        <taxon>Sutterellaceae</taxon>
        <taxon>Mesosutterella</taxon>
    </lineage>
</organism>
<feature type="compositionally biased region" description="Basic and acidic residues" evidence="1">
    <location>
        <begin position="211"/>
        <end position="226"/>
    </location>
</feature>
<accession>A0ABS9MT88</accession>
<dbReference type="EMBL" id="JAKNCT010000014">
    <property type="protein sequence ID" value="MCG5031835.1"/>
    <property type="molecule type" value="Genomic_DNA"/>
</dbReference>
<protein>
    <submittedName>
        <fullName evidence="2">Uncharacterized protein</fullName>
    </submittedName>
</protein>
<evidence type="ECO:0000313" key="3">
    <source>
        <dbReference type="Proteomes" id="UP001297600"/>
    </source>
</evidence>
<reference evidence="2 3" key="1">
    <citation type="submission" date="2022-02" db="EMBL/GenBank/DDBJ databases">
        <title>Mesosutterella porci, a novel member of the family Sutterellaceae from pig feces.</title>
        <authorList>
            <person name="Wylensek D."/>
            <person name="Clavel T."/>
        </authorList>
    </citation>
    <scope>NUCLEOTIDE SEQUENCE [LARGE SCALE GENOMIC DNA]</scope>
    <source>
        <strain evidence="3">oilRF-744-wt-GAM-9</strain>
    </source>
</reference>
<evidence type="ECO:0000256" key="1">
    <source>
        <dbReference type="SAM" id="MobiDB-lite"/>
    </source>
</evidence>
<proteinExistence type="predicted"/>
<name>A0ABS9MT88_9BURK</name>
<feature type="region of interest" description="Disordered" evidence="1">
    <location>
        <begin position="186"/>
        <end position="226"/>
    </location>
</feature>
<dbReference type="Proteomes" id="UP001297600">
    <property type="component" value="Unassembled WGS sequence"/>
</dbReference>
<sequence>MNQEQRRKWLQKDGWTLLEGALLLADIDPETSGVITTQHGPKKKITIKCHVHSIASYADDCPRGLFLEGLEGPFKVKPINYHIAGEIFRLLWRVLEEKNTSMPARRPHPLTLLEHRPVIKFLDNPQINHNRLHLLDIRFRLAEFEQFAKIYIATIRPPEPLFGKPYPVVAVPVPIFGLTVPGVSDISTPTDSMPKQENRDGADSNPAQDEEINRLRNENEEQRERCEKLERELNAVVTERDELKAKLAATPPVGAGEEDLGRGVTLQDVRELLKTTKEQAGAAATLPLAAMIEAFVHVRRYGSNRNGTNAAIRDYLKKNFVGEDGKCIFSQNVLEAMGKVSNWRAKPGRPRQKTED</sequence>
<evidence type="ECO:0000313" key="2">
    <source>
        <dbReference type="EMBL" id="MCG5031835.1"/>
    </source>
</evidence>
<dbReference type="RefSeq" id="WP_237980428.1">
    <property type="nucleotide sequence ID" value="NZ_JAKNCT010000014.1"/>
</dbReference>
<comment type="caution">
    <text evidence="2">The sequence shown here is derived from an EMBL/GenBank/DDBJ whole genome shotgun (WGS) entry which is preliminary data.</text>
</comment>
<gene>
    <name evidence="2" type="ORF">MAF45_10345</name>
</gene>